<organism evidence="1">
    <name type="scientific">marine sediment metagenome</name>
    <dbReference type="NCBI Taxonomy" id="412755"/>
    <lineage>
        <taxon>unclassified sequences</taxon>
        <taxon>metagenomes</taxon>
        <taxon>ecological metagenomes</taxon>
    </lineage>
</organism>
<proteinExistence type="predicted"/>
<sequence length="65" mass="7298">MVEFPPIPGKYTIVSWVSTQPTTDQDEVQIVGGEIRLRESDVLKEQPGDSGLTYFNCHFTKINAN</sequence>
<dbReference type="EMBL" id="BARS01023095">
    <property type="protein sequence ID" value="GAG07556.1"/>
    <property type="molecule type" value="Genomic_DNA"/>
</dbReference>
<reference evidence="1" key="1">
    <citation type="journal article" date="2014" name="Front. Microbiol.">
        <title>High frequency of phylogenetically diverse reductive dehalogenase-homologous genes in deep subseafloor sedimentary metagenomes.</title>
        <authorList>
            <person name="Kawai M."/>
            <person name="Futagami T."/>
            <person name="Toyoda A."/>
            <person name="Takaki Y."/>
            <person name="Nishi S."/>
            <person name="Hori S."/>
            <person name="Arai W."/>
            <person name="Tsubouchi T."/>
            <person name="Morono Y."/>
            <person name="Uchiyama I."/>
            <person name="Ito T."/>
            <person name="Fujiyama A."/>
            <person name="Inagaki F."/>
            <person name="Takami H."/>
        </authorList>
    </citation>
    <scope>NUCLEOTIDE SEQUENCE</scope>
    <source>
        <strain evidence="1">Expedition CK06-06</strain>
    </source>
</reference>
<name>X0W4C6_9ZZZZ</name>
<protein>
    <submittedName>
        <fullName evidence="1">Uncharacterized protein</fullName>
    </submittedName>
</protein>
<feature type="non-terminal residue" evidence="1">
    <location>
        <position position="65"/>
    </location>
</feature>
<evidence type="ECO:0000313" key="1">
    <source>
        <dbReference type="EMBL" id="GAG07556.1"/>
    </source>
</evidence>
<comment type="caution">
    <text evidence="1">The sequence shown here is derived from an EMBL/GenBank/DDBJ whole genome shotgun (WGS) entry which is preliminary data.</text>
</comment>
<gene>
    <name evidence="1" type="ORF">S01H1_36817</name>
</gene>
<accession>X0W4C6</accession>
<dbReference type="AlphaFoldDB" id="X0W4C6"/>